<dbReference type="AlphaFoldDB" id="A0A9J7DYL2"/>
<reference evidence="2" key="1">
    <citation type="submission" date="2025-08" db="UniProtKB">
        <authorList>
            <consortium name="RefSeq"/>
        </authorList>
    </citation>
    <scope>IDENTIFICATION</scope>
    <source>
        <strain evidence="2">Ishihara</strain>
        <tissue evidence="2">Whole body</tissue>
    </source>
</reference>
<proteinExistence type="predicted"/>
<accession>A0A9J7DYL2</accession>
<evidence type="ECO:0000313" key="2">
    <source>
        <dbReference type="RefSeq" id="XP_022818677.1"/>
    </source>
</evidence>
<dbReference type="RefSeq" id="XP_022818677.1">
    <property type="nucleotide sequence ID" value="XM_022962909.1"/>
</dbReference>
<organism evidence="1 2">
    <name type="scientific">Spodoptera litura</name>
    <name type="common">Asian cotton leafworm</name>
    <dbReference type="NCBI Taxonomy" id="69820"/>
    <lineage>
        <taxon>Eukaryota</taxon>
        <taxon>Metazoa</taxon>
        <taxon>Ecdysozoa</taxon>
        <taxon>Arthropoda</taxon>
        <taxon>Hexapoda</taxon>
        <taxon>Insecta</taxon>
        <taxon>Pterygota</taxon>
        <taxon>Neoptera</taxon>
        <taxon>Endopterygota</taxon>
        <taxon>Lepidoptera</taxon>
        <taxon>Glossata</taxon>
        <taxon>Ditrysia</taxon>
        <taxon>Noctuoidea</taxon>
        <taxon>Noctuidae</taxon>
        <taxon>Amphipyrinae</taxon>
        <taxon>Spodoptera</taxon>
    </lineage>
</organism>
<dbReference type="OrthoDB" id="6881329at2759"/>
<dbReference type="Proteomes" id="UP000301870">
    <property type="component" value="Chromosome 12"/>
</dbReference>
<dbReference type="KEGG" id="sliu:111351141"/>
<keyword evidence="1" id="KW-1185">Reference proteome</keyword>
<name>A0A9J7DYL2_SPOLT</name>
<gene>
    <name evidence="2" type="primary">LOC111351141</name>
</gene>
<sequence>MDISYENMPTKQCFKCNEEALINLNIFYYAPSDTIILWNQFQVFVYVNKKFENPVIKFNSRYEILDIMICDIYLACVDNCGEIQLHCLNTNSKINFSVGRGTSNYIVAVSLIKNNMALCLKYNSNTYSICLNQIAKYFEFENQVQLLLSNDALPPLQTPDKYIIVHGSLQSITDDHLETLQNMFCINEYQKISKKHELVVLSFDKLDVYSCIIMCEKSQCEAKLVKLYSCPSEISNINIIEPELTVVITLAIGTVVILSWTDLKTPKIVHLNIAVHKSLVYKDSIIYTDGKSLWRADSIMSQDIKFRQFFVKQVKDFIVVGNEIICTTFTNLIYTFSIDSPESYLKDESIEYCPADRLLNNNFDYVKKILDEVNKNDVIAKKLMKERDYITALSLSNRQDVMDSVINHKVIVYDNYDDAITENKKAILTSNFSEYFEEESFFILVKISTTTEHKLDHILSNAIGDLRIHLTVSTSNKVIKTISIKVAEIKKLSYLIPLKSKAIDFTEINVNIKIMSTIPGALDAKHKTFTILYRKQVTLHSEHFIKFNLILNRRQCLKRFEDPLAKLILQTSINNFGHLFEFEDGIKHRPSKEWQMYVRLPDKYQEVFRNKENTKHLTSKKVTYFLQQFTSEEFLKSKSNLIFSIGNEKVKIEIYNDSFSNPLLKLSSANIKILSNMRNFLSDLIYCVFTNFTPGNEFINLSSYAAIENLQKAVRTCIAASSEDLEPLIEQFERNVIGVLPI</sequence>
<evidence type="ECO:0000313" key="1">
    <source>
        <dbReference type="Proteomes" id="UP000301870"/>
    </source>
</evidence>
<protein>
    <submittedName>
        <fullName evidence="2">Uncharacterized protein LOC111351141</fullName>
    </submittedName>
</protein>
<dbReference type="GeneID" id="111351141"/>